<dbReference type="Proteomes" id="UP000182101">
    <property type="component" value="Plasmid pAMCP48-600"/>
</dbReference>
<evidence type="ECO:0000313" key="2">
    <source>
        <dbReference type="Proteomes" id="UP000182101"/>
    </source>
</evidence>
<accession>A0AAC9JE98</accession>
<name>A0AAC9JE98_9ALTE</name>
<dbReference type="EMBL" id="CP018025">
    <property type="protein sequence ID" value="APD92474.1"/>
    <property type="molecule type" value="Genomic_DNA"/>
</dbReference>
<evidence type="ECO:0000313" key="1">
    <source>
        <dbReference type="EMBL" id="APD92474.1"/>
    </source>
</evidence>
<proteinExistence type="predicted"/>
<geneLocation type="plasmid" evidence="2">
    <name>pamcp48-600</name>
</geneLocation>
<organism evidence="1 2">
    <name type="scientific">Alteromonas mediterranea</name>
    <dbReference type="NCBI Taxonomy" id="314275"/>
    <lineage>
        <taxon>Bacteria</taxon>
        <taxon>Pseudomonadati</taxon>
        <taxon>Pseudomonadota</taxon>
        <taxon>Gammaproteobacteria</taxon>
        <taxon>Alteromonadales</taxon>
        <taxon>Alteromonadaceae</taxon>
        <taxon>Alteromonas/Salinimonas group</taxon>
        <taxon>Alteromonas</taxon>
    </lineage>
</organism>
<dbReference type="AlphaFoldDB" id="A0AAC9JE98"/>
<dbReference type="RefSeq" id="WP_071961099.1">
    <property type="nucleotide sequence ID" value="NZ_CP018025.1"/>
</dbReference>
<gene>
    <name evidence="1" type="ORF">BM524_21465</name>
</gene>
<reference evidence="1 2" key="1">
    <citation type="submission" date="2016-11" db="EMBL/GenBank/DDBJ databases">
        <title>Networking in microbes: conjugative elements and plasmids in the genus Alteromonas.</title>
        <authorList>
            <person name="Lopez-Perez M."/>
            <person name="Ramon-Marco N."/>
            <person name="Rodriguez-Valera F."/>
        </authorList>
    </citation>
    <scope>NUCLEOTIDE SEQUENCE [LARGE SCALE GENOMIC DNA]</scope>
    <source>
        <strain evidence="1 2">CP48</strain>
        <plasmid evidence="2">pamcp48-600</plasmid>
    </source>
</reference>
<protein>
    <submittedName>
        <fullName evidence="1">Uncharacterized protein</fullName>
    </submittedName>
</protein>
<sequence length="237" mass="26578">MCRENEGVINNHIETQWTPVFPAFGCKALSKVIQSDDFKSSLAGMLSDFDNLEPNQITNEGYEFVGLSEKKALFEKHFPFFSLKVQTQFISLNPNSQVVTCEAALFVLTEEGYKPWFTRLGQSSTDNVGADGREADAETSALRRIFLALGMGKEGSKEVTEDNSKNAMALVSDYCKEAGKQLKDLVKDYRSHHQAFALQPFKLNYNDVEEAKLPALIDKEDWVLLTNFISKRKGTNG</sequence>
<keyword evidence="1" id="KW-0614">Plasmid</keyword>